<evidence type="ECO:0000256" key="2">
    <source>
        <dbReference type="ARBA" id="ARBA00022801"/>
    </source>
</evidence>
<feature type="transmembrane region" description="Helical" evidence="3">
    <location>
        <begin position="12"/>
        <end position="30"/>
    </location>
</feature>
<comment type="caution">
    <text evidence="5">The sequence shown here is derived from an EMBL/GenBank/DDBJ whole genome shotgun (WGS) entry which is preliminary data.</text>
</comment>
<evidence type="ECO:0000256" key="1">
    <source>
        <dbReference type="ARBA" id="ARBA00006625"/>
    </source>
</evidence>
<dbReference type="InterPro" id="IPR029055">
    <property type="entry name" value="Ntn_hydrolases_N"/>
</dbReference>
<dbReference type="GO" id="GO:0008953">
    <property type="term" value="F:penicillin amidase activity"/>
    <property type="evidence" value="ECO:0007669"/>
    <property type="project" value="UniProtKB-EC"/>
</dbReference>
<evidence type="ECO:0000313" key="5">
    <source>
        <dbReference type="EMBL" id="OPX43545.1"/>
    </source>
</evidence>
<keyword evidence="6" id="KW-1185">Reference proteome</keyword>
<name>A0A1V4SJB4_RUMHU</name>
<evidence type="ECO:0000256" key="3">
    <source>
        <dbReference type="SAM" id="Phobius"/>
    </source>
</evidence>
<comment type="similarity">
    <text evidence="1">Belongs to the peptidase C59 family.</text>
</comment>
<dbReference type="STRING" id="48256.CLHUN_24830"/>
<gene>
    <name evidence="5" type="ORF">CLHUN_24830</name>
</gene>
<dbReference type="PANTHER" id="PTHR35527">
    <property type="entry name" value="CHOLOYLGLYCINE HYDROLASE"/>
    <property type="match status" value="1"/>
</dbReference>
<dbReference type="OrthoDB" id="8617387at2"/>
<sequence>MLKGNKAKKIVIVILCTILFLILMVSILFLNEIRSLASLKVVDAYPMYQMTYYGDYGFDEFLKTGAKSDRDIEAFVTKRLLKGLPIDINVTGAGCTAFVAGNDKGDTIFARNFDFAYTPSLRLWTQPKNGYASVSTVNLSFAGYSETDLPTPIGLNSFLTLAAPYLPFDGMNEKGVAMALLAVPEAHISTDENKVTLNTTTAIRLVLDKAATVDEAVDMLRKYNIYFSGDIKCHYLIADTSGKSVIVEYWNGEVQAVESDKAYQIASNFIAYNGLNIGEGYTEFERYAAVQKVIEENNGKLTREQTADLLAQVGVYDPAGKDKLQWSVVYNLTDLQGFGFVHRDRENINEFSLKK</sequence>
<dbReference type="InterPro" id="IPR029132">
    <property type="entry name" value="CBAH/NAAA_C"/>
</dbReference>
<keyword evidence="2 5" id="KW-0378">Hydrolase</keyword>
<feature type="domain" description="Choloylglycine hydrolase/NAAA C-terminal" evidence="4">
    <location>
        <begin position="95"/>
        <end position="255"/>
    </location>
</feature>
<organism evidence="5 6">
    <name type="scientific">Ruminiclostridium hungatei</name>
    <name type="common">Clostridium hungatei</name>
    <dbReference type="NCBI Taxonomy" id="48256"/>
    <lineage>
        <taxon>Bacteria</taxon>
        <taxon>Bacillati</taxon>
        <taxon>Bacillota</taxon>
        <taxon>Clostridia</taxon>
        <taxon>Eubacteriales</taxon>
        <taxon>Oscillospiraceae</taxon>
        <taxon>Ruminiclostridium</taxon>
    </lineage>
</organism>
<protein>
    <submittedName>
        <fullName evidence="5">Penicillin acylase</fullName>
        <ecNumber evidence="5">3.5.1.11</ecNumber>
    </submittedName>
</protein>
<evidence type="ECO:0000259" key="4">
    <source>
        <dbReference type="Pfam" id="PF02275"/>
    </source>
</evidence>
<evidence type="ECO:0000313" key="6">
    <source>
        <dbReference type="Proteomes" id="UP000191554"/>
    </source>
</evidence>
<dbReference type="AlphaFoldDB" id="A0A1V4SJB4"/>
<reference evidence="5 6" key="1">
    <citation type="submission" date="2017-03" db="EMBL/GenBank/DDBJ databases">
        <title>Genome sequence of Clostridium hungatei DSM 14427.</title>
        <authorList>
            <person name="Poehlein A."/>
            <person name="Daniel R."/>
        </authorList>
    </citation>
    <scope>NUCLEOTIDE SEQUENCE [LARGE SCALE GENOMIC DNA]</scope>
    <source>
        <strain evidence="5 6">DSM 14427</strain>
    </source>
</reference>
<dbReference type="EMBL" id="MZGX01000016">
    <property type="protein sequence ID" value="OPX43545.1"/>
    <property type="molecule type" value="Genomic_DNA"/>
</dbReference>
<dbReference type="EC" id="3.5.1.11" evidence="5"/>
<dbReference type="RefSeq" id="WP_080064911.1">
    <property type="nucleotide sequence ID" value="NZ_MZGX01000016.1"/>
</dbReference>
<accession>A0A1V4SJB4</accession>
<keyword evidence="3" id="KW-0812">Transmembrane</keyword>
<proteinExistence type="inferred from homology"/>
<keyword evidence="3" id="KW-1133">Transmembrane helix</keyword>
<dbReference type="SUPFAM" id="SSF56235">
    <property type="entry name" value="N-terminal nucleophile aminohydrolases (Ntn hydrolases)"/>
    <property type="match status" value="1"/>
</dbReference>
<dbReference type="PANTHER" id="PTHR35527:SF2">
    <property type="entry name" value="HYDROLASE"/>
    <property type="match status" value="1"/>
</dbReference>
<dbReference type="Gene3D" id="3.60.60.10">
    <property type="entry name" value="Penicillin V Acylase, Chain A"/>
    <property type="match status" value="1"/>
</dbReference>
<dbReference type="CDD" id="cd01935">
    <property type="entry name" value="Ntn_CGH_like"/>
    <property type="match status" value="1"/>
</dbReference>
<dbReference type="Proteomes" id="UP000191554">
    <property type="component" value="Unassembled WGS sequence"/>
</dbReference>
<dbReference type="InterPro" id="IPR052193">
    <property type="entry name" value="Peptidase_C59"/>
</dbReference>
<keyword evidence="3" id="KW-0472">Membrane</keyword>
<dbReference type="Pfam" id="PF02275">
    <property type="entry name" value="CBAH"/>
    <property type="match status" value="1"/>
</dbReference>